<gene>
    <name evidence="2" type="ORF">LAL4801_00212</name>
</gene>
<feature type="compositionally biased region" description="Basic and acidic residues" evidence="1">
    <location>
        <begin position="51"/>
        <end position="60"/>
    </location>
</feature>
<name>A0A0M6XWW8_9HYPH</name>
<evidence type="ECO:0000313" key="3">
    <source>
        <dbReference type="Proteomes" id="UP000048926"/>
    </source>
</evidence>
<keyword evidence="3" id="KW-1185">Reference proteome</keyword>
<sequence>MPLGKEKPAGKAGFSYLTVDPGSAGLVGLAGRCRFNQKTHAKCRACNDSNQCEKHNDTRKHSPNPLLRRLGKTAHQPNFLIHGQIK</sequence>
<proteinExistence type="predicted"/>
<evidence type="ECO:0000313" key="2">
    <source>
        <dbReference type="EMBL" id="CTQ41792.1"/>
    </source>
</evidence>
<dbReference type="Proteomes" id="UP000048926">
    <property type="component" value="Unassembled WGS sequence"/>
</dbReference>
<feature type="region of interest" description="Disordered" evidence="1">
    <location>
        <begin position="50"/>
        <end position="86"/>
    </location>
</feature>
<reference evidence="3" key="1">
    <citation type="submission" date="2015-07" db="EMBL/GenBank/DDBJ databases">
        <authorList>
            <person name="Rodrigo-Torres Lidia"/>
            <person name="Arahal R.David."/>
        </authorList>
    </citation>
    <scope>NUCLEOTIDE SEQUENCE [LARGE SCALE GENOMIC DNA]</scope>
    <source>
        <strain evidence="3">CECT 4801</strain>
    </source>
</reference>
<organism evidence="2 3">
    <name type="scientific">Roseibium aggregatum</name>
    <dbReference type="NCBI Taxonomy" id="187304"/>
    <lineage>
        <taxon>Bacteria</taxon>
        <taxon>Pseudomonadati</taxon>
        <taxon>Pseudomonadota</taxon>
        <taxon>Alphaproteobacteria</taxon>
        <taxon>Hyphomicrobiales</taxon>
        <taxon>Stappiaceae</taxon>
        <taxon>Roseibium</taxon>
    </lineage>
</organism>
<evidence type="ECO:0000256" key="1">
    <source>
        <dbReference type="SAM" id="MobiDB-lite"/>
    </source>
</evidence>
<dbReference type="AlphaFoldDB" id="A0A0M6XWW8"/>
<protein>
    <submittedName>
        <fullName evidence="2">Uncharacterized protein</fullName>
    </submittedName>
</protein>
<dbReference type="EMBL" id="CXST01000001">
    <property type="protein sequence ID" value="CTQ41792.1"/>
    <property type="molecule type" value="Genomic_DNA"/>
</dbReference>
<accession>A0A0M6XWW8</accession>